<protein>
    <submittedName>
        <fullName evidence="2">Uncharacterized protein</fullName>
    </submittedName>
</protein>
<feature type="region of interest" description="Disordered" evidence="1">
    <location>
        <begin position="1"/>
        <end position="128"/>
    </location>
</feature>
<feature type="compositionally biased region" description="Polar residues" evidence="1">
    <location>
        <begin position="261"/>
        <end position="271"/>
    </location>
</feature>
<feature type="compositionally biased region" description="Low complexity" evidence="1">
    <location>
        <begin position="78"/>
        <end position="99"/>
    </location>
</feature>
<feature type="compositionally biased region" description="Pro residues" evidence="1">
    <location>
        <begin position="357"/>
        <end position="367"/>
    </location>
</feature>
<reference evidence="2 3" key="1">
    <citation type="submission" date="2017-10" db="EMBL/GenBank/DDBJ databases">
        <title>Comparative genomics in systemic dimorphic fungi from Ajellomycetaceae.</title>
        <authorList>
            <person name="Munoz J.F."/>
            <person name="Mcewen J.G."/>
            <person name="Clay O.K."/>
            <person name="Cuomo C.A."/>
        </authorList>
    </citation>
    <scope>NUCLEOTIDE SEQUENCE [LARGE SCALE GENOMIC DNA]</scope>
    <source>
        <strain evidence="2 3">UAMH7299</strain>
    </source>
</reference>
<feature type="region of interest" description="Disordered" evidence="1">
    <location>
        <begin position="341"/>
        <end position="424"/>
    </location>
</feature>
<comment type="caution">
    <text evidence="2">The sequence shown here is derived from an EMBL/GenBank/DDBJ whole genome shotgun (WGS) entry which is preliminary data.</text>
</comment>
<feature type="compositionally biased region" description="Polar residues" evidence="1">
    <location>
        <begin position="62"/>
        <end position="77"/>
    </location>
</feature>
<evidence type="ECO:0000256" key="1">
    <source>
        <dbReference type="SAM" id="MobiDB-lite"/>
    </source>
</evidence>
<name>A0A2B7YSP2_POLH7</name>
<feature type="compositionally biased region" description="Basic residues" evidence="1">
    <location>
        <begin position="507"/>
        <end position="521"/>
    </location>
</feature>
<feature type="compositionally biased region" description="Polar residues" evidence="1">
    <location>
        <begin position="228"/>
        <end position="250"/>
    </location>
</feature>
<evidence type="ECO:0000313" key="2">
    <source>
        <dbReference type="EMBL" id="PGH27054.1"/>
    </source>
</evidence>
<feature type="compositionally biased region" description="Polar residues" evidence="1">
    <location>
        <begin position="341"/>
        <end position="354"/>
    </location>
</feature>
<feature type="compositionally biased region" description="Gly residues" evidence="1">
    <location>
        <begin position="487"/>
        <end position="506"/>
    </location>
</feature>
<gene>
    <name evidence="2" type="ORF">AJ80_01240</name>
</gene>
<feature type="compositionally biased region" description="Low complexity" evidence="1">
    <location>
        <begin position="396"/>
        <end position="424"/>
    </location>
</feature>
<dbReference type="OrthoDB" id="4203030at2759"/>
<organism evidence="2 3">
    <name type="scientific">Polytolypa hystricis (strain UAMH7299)</name>
    <dbReference type="NCBI Taxonomy" id="1447883"/>
    <lineage>
        <taxon>Eukaryota</taxon>
        <taxon>Fungi</taxon>
        <taxon>Dikarya</taxon>
        <taxon>Ascomycota</taxon>
        <taxon>Pezizomycotina</taxon>
        <taxon>Eurotiomycetes</taxon>
        <taxon>Eurotiomycetidae</taxon>
        <taxon>Onygenales</taxon>
        <taxon>Onygenales incertae sedis</taxon>
        <taxon>Polytolypa</taxon>
    </lineage>
</organism>
<feature type="compositionally biased region" description="Low complexity" evidence="1">
    <location>
        <begin position="272"/>
        <end position="282"/>
    </location>
</feature>
<sequence>MPIPPPRSLLNPWGEQLPAYSPPQPGTSLDPETASIRSNAPSYVSAAPSYHSAAPSYHSRVTDSQPAPSSATNPSQRTQNSPTTTNAPSSPPSSSSSQSHGLLSSQNYAPGFENRASSSNNPFTRGRSATIPDIRSLYNISEWVPVTEGLQARHYHNVANRRVSEAVHNFNSARSTFAPLLHAMTTAATEPGYAFRPPQSCLGGVGGGSDVISSHSLNGTSSNSSANRSQTNLHAGQSHSYSTSSVNLTTGDLYGADEDTTVPSTSQNQHQANCSNDSSSNDALDEDAIIQNDPSLLQLPISPHEDPDLVGEAAAARFRSQRLYITYQQHENQIVESQTTAAAQLSSVSPTHQESPTRPPPPPPPLPQQYRYTSLITPESVSEAAAPPPRSRAQHARPSTATTTANRNTTTTTMPSTTRPRAATTSAIIDDDAAAALRAQESKNWDFMLAQMAEWEERERSWKKFRDDVDRRIASGGMRFGLWGSWSGSGSGERGSGSGSGSGNGRGRLRKGGAGGKKWKSKVGLAT</sequence>
<feature type="region of interest" description="Disordered" evidence="1">
    <location>
        <begin position="213"/>
        <end position="282"/>
    </location>
</feature>
<feature type="compositionally biased region" description="Low complexity" evidence="1">
    <location>
        <begin position="213"/>
        <end position="227"/>
    </location>
</feature>
<dbReference type="EMBL" id="PDNA01000010">
    <property type="protein sequence ID" value="PGH27054.1"/>
    <property type="molecule type" value="Genomic_DNA"/>
</dbReference>
<accession>A0A2B7YSP2</accession>
<feature type="region of interest" description="Disordered" evidence="1">
    <location>
        <begin position="483"/>
        <end position="527"/>
    </location>
</feature>
<dbReference type="Proteomes" id="UP000224634">
    <property type="component" value="Unassembled WGS sequence"/>
</dbReference>
<keyword evidence="3" id="KW-1185">Reference proteome</keyword>
<evidence type="ECO:0000313" key="3">
    <source>
        <dbReference type="Proteomes" id="UP000224634"/>
    </source>
</evidence>
<proteinExistence type="predicted"/>
<feature type="compositionally biased region" description="Low complexity" evidence="1">
    <location>
        <begin position="40"/>
        <end position="59"/>
    </location>
</feature>
<dbReference type="AlphaFoldDB" id="A0A2B7YSP2"/>
<feature type="compositionally biased region" description="Low complexity" evidence="1">
    <location>
        <begin position="368"/>
        <end position="385"/>
    </location>
</feature>